<evidence type="ECO:0000256" key="1">
    <source>
        <dbReference type="SAM" id="MobiDB-lite"/>
    </source>
</evidence>
<sequence>MPENSMPGFFFVVFAPLSNAKEFSQVRYANGEINLAHPNPPVHPTEPQYDAVQNMMQNLNMNITHEDKYFHRDYRSNWNINHDIISQLQKLTNHPRCHRETITVLANMISPGRHSQIPTLLEKFTNVIANSRYFETMEEVMSQFIKETKRLREAANAQAQPVTTQVPTNSQNPAKASSNHVSQPTKASAPKAQEKPRPQLNLQPLTLPQVHSAPVPEHLVPDTPPARVPQRLTASKLLSERSLANYVPSPKRRAVDGPQVKPEPNRDALVHLDKMKKNTQNMVLLEAAGAKNDGAAMLKGLSFAETILLRDKNNVKIHAPADSTFEEHYESRLIEILGQEGLYLSGEFTEGKTLTRVRDEDFNPTVRFSIPRAVLNAKPPNVDPHTHHKHKTLLINALPRMKESPPNPSKSPSRVIIGEDKPNFTRTVSVNDPMRFSSLKKLNEMKYFVFPATKMNLQRLRLGQNQLVKQEADDSDEEDDRKGGMQKEDINKWLQDIENCWAELDRNVDYPRYSEGIKIGHIHEDYPEKAVIDFEEMQ</sequence>
<evidence type="ECO:0000313" key="3">
    <source>
        <dbReference type="Proteomes" id="UP000001307"/>
    </source>
</evidence>
<dbReference type="Proteomes" id="UP000001307">
    <property type="component" value="Unassembled WGS sequence"/>
</dbReference>
<keyword evidence="3" id="KW-1185">Reference proteome</keyword>
<reference evidence="2" key="1">
    <citation type="journal article" date="2010" name="Science">
        <title>Plasticity of animal genome architecture unmasked by rapid evolution of a pelagic tunicate.</title>
        <authorList>
            <person name="Denoeud F."/>
            <person name="Henriet S."/>
            <person name="Mungpakdee S."/>
            <person name="Aury J.M."/>
            <person name="Da Silva C."/>
            <person name="Brinkmann H."/>
            <person name="Mikhaleva J."/>
            <person name="Olsen L.C."/>
            <person name="Jubin C."/>
            <person name="Canestro C."/>
            <person name="Bouquet J.M."/>
            <person name="Danks G."/>
            <person name="Poulain J."/>
            <person name="Campsteijn C."/>
            <person name="Adamski M."/>
            <person name="Cross I."/>
            <person name="Yadetie F."/>
            <person name="Muffato M."/>
            <person name="Louis A."/>
            <person name="Butcher S."/>
            <person name="Tsagkogeorga G."/>
            <person name="Konrad A."/>
            <person name="Singh S."/>
            <person name="Jensen M.F."/>
            <person name="Cong E.H."/>
            <person name="Eikeseth-Otteraa H."/>
            <person name="Noel B."/>
            <person name="Anthouard V."/>
            <person name="Porcel B.M."/>
            <person name="Kachouri-Lafond R."/>
            <person name="Nishino A."/>
            <person name="Ugolini M."/>
            <person name="Chourrout P."/>
            <person name="Nishida H."/>
            <person name="Aasland R."/>
            <person name="Huzurbazar S."/>
            <person name="Westhof E."/>
            <person name="Delsuc F."/>
            <person name="Lehrach H."/>
            <person name="Reinhardt R."/>
            <person name="Weissenbach J."/>
            <person name="Roy S.W."/>
            <person name="Artiguenave F."/>
            <person name="Postlethwait J.H."/>
            <person name="Manak J.R."/>
            <person name="Thompson E.M."/>
            <person name="Jaillon O."/>
            <person name="Du Pasquier L."/>
            <person name="Boudinot P."/>
            <person name="Liberles D.A."/>
            <person name="Volff J.N."/>
            <person name="Philippe H."/>
            <person name="Lenhard B."/>
            <person name="Roest Crollius H."/>
            <person name="Wincker P."/>
            <person name="Chourrout D."/>
        </authorList>
    </citation>
    <scope>NUCLEOTIDE SEQUENCE [LARGE SCALE GENOMIC DNA]</scope>
</reference>
<organism evidence="2">
    <name type="scientific">Oikopleura dioica</name>
    <name type="common">Tunicate</name>
    <dbReference type="NCBI Taxonomy" id="34765"/>
    <lineage>
        <taxon>Eukaryota</taxon>
        <taxon>Metazoa</taxon>
        <taxon>Chordata</taxon>
        <taxon>Tunicata</taxon>
        <taxon>Appendicularia</taxon>
        <taxon>Copelata</taxon>
        <taxon>Oikopleuridae</taxon>
        <taxon>Oikopleura</taxon>
    </lineage>
</organism>
<protein>
    <submittedName>
        <fullName evidence="2">Uncharacterized protein</fullName>
    </submittedName>
</protein>
<dbReference type="AlphaFoldDB" id="E4X525"/>
<dbReference type="InParanoid" id="E4X525"/>
<feature type="region of interest" description="Disordered" evidence="1">
    <location>
        <begin position="468"/>
        <end position="487"/>
    </location>
</feature>
<name>E4X525_OIKDI</name>
<dbReference type="EMBL" id="FN653025">
    <property type="protein sequence ID" value="CBY18394.1"/>
    <property type="molecule type" value="Genomic_DNA"/>
</dbReference>
<feature type="compositionally biased region" description="Polar residues" evidence="1">
    <location>
        <begin position="157"/>
        <end position="186"/>
    </location>
</feature>
<evidence type="ECO:0000313" key="2">
    <source>
        <dbReference type="EMBL" id="CBY18394.1"/>
    </source>
</evidence>
<accession>E4X525</accession>
<proteinExistence type="predicted"/>
<feature type="region of interest" description="Disordered" evidence="1">
    <location>
        <begin position="155"/>
        <end position="198"/>
    </location>
</feature>
<gene>
    <name evidence="2" type="ORF">GSOID_T00002250001</name>
</gene>